<dbReference type="RefSeq" id="WP_206293505.1">
    <property type="nucleotide sequence ID" value="NZ_CP063458.1"/>
</dbReference>
<protein>
    <submittedName>
        <fullName evidence="1">Uncharacterized protein</fullName>
    </submittedName>
</protein>
<gene>
    <name evidence="1" type="ORF">IPV69_03380</name>
</gene>
<name>A0A7M2WYE1_9BACT</name>
<dbReference type="EMBL" id="CP063458">
    <property type="protein sequence ID" value="QOV90423.1"/>
    <property type="molecule type" value="Genomic_DNA"/>
</dbReference>
<dbReference type="Proteomes" id="UP000593765">
    <property type="component" value="Chromosome"/>
</dbReference>
<evidence type="ECO:0000313" key="1">
    <source>
        <dbReference type="EMBL" id="QOV90423.1"/>
    </source>
</evidence>
<sequence>MTDADYEPFFASDLAAEVRREYAGRIDHGVPVSDATRDVLAIFRDLLADPQEGPVIFLALAALQLRDGRVMAFIRDAALDLIGTGEAKRTYASSDATMNRQRRELLKSLEQGLESTDVIDEADRTDDAAM</sequence>
<dbReference type="KEGG" id="hbs:IPV69_03380"/>
<dbReference type="AlphaFoldDB" id="A0A7M2WYE1"/>
<organism evidence="1 2">
    <name type="scientific">Humisphaera borealis</name>
    <dbReference type="NCBI Taxonomy" id="2807512"/>
    <lineage>
        <taxon>Bacteria</taxon>
        <taxon>Pseudomonadati</taxon>
        <taxon>Planctomycetota</taxon>
        <taxon>Phycisphaerae</taxon>
        <taxon>Tepidisphaerales</taxon>
        <taxon>Tepidisphaeraceae</taxon>
        <taxon>Humisphaera</taxon>
    </lineage>
</organism>
<accession>A0A7M2WYE1</accession>
<keyword evidence="2" id="KW-1185">Reference proteome</keyword>
<reference evidence="1 2" key="1">
    <citation type="submission" date="2020-10" db="EMBL/GenBank/DDBJ databases">
        <title>Wide distribution of Phycisphaera-like planctomycetes from WD2101 soil group in peatlands and genome analysis of the first cultivated representative.</title>
        <authorList>
            <person name="Dedysh S.N."/>
            <person name="Beletsky A.V."/>
            <person name="Ivanova A."/>
            <person name="Kulichevskaya I.S."/>
            <person name="Suzina N.E."/>
            <person name="Philippov D.A."/>
            <person name="Rakitin A.L."/>
            <person name="Mardanov A.V."/>
            <person name="Ravin N.V."/>
        </authorList>
    </citation>
    <scope>NUCLEOTIDE SEQUENCE [LARGE SCALE GENOMIC DNA]</scope>
    <source>
        <strain evidence="1 2">M1803</strain>
    </source>
</reference>
<proteinExistence type="predicted"/>
<evidence type="ECO:0000313" key="2">
    <source>
        <dbReference type="Proteomes" id="UP000593765"/>
    </source>
</evidence>